<organism evidence="2">
    <name type="scientific">uncultured Gemmatimonadaceae bacterium</name>
    <dbReference type="NCBI Taxonomy" id="246130"/>
    <lineage>
        <taxon>Bacteria</taxon>
        <taxon>Pseudomonadati</taxon>
        <taxon>Gemmatimonadota</taxon>
        <taxon>Gemmatimonadia</taxon>
        <taxon>Gemmatimonadales</taxon>
        <taxon>Gemmatimonadaceae</taxon>
        <taxon>environmental samples</taxon>
    </lineage>
</organism>
<protein>
    <submittedName>
        <fullName evidence="2">Transposase</fullName>
    </submittedName>
</protein>
<proteinExistence type="predicted"/>
<accession>A0A6J4L3U0</accession>
<dbReference type="PANTHER" id="PTHR34631">
    <property type="match status" value="1"/>
</dbReference>
<reference evidence="2" key="1">
    <citation type="submission" date="2020-02" db="EMBL/GenBank/DDBJ databases">
        <authorList>
            <person name="Meier V. D."/>
        </authorList>
    </citation>
    <scope>NUCLEOTIDE SEQUENCE</scope>
    <source>
        <strain evidence="2">AVDCRST_MAG40</strain>
    </source>
</reference>
<gene>
    <name evidence="2" type="ORF">AVDCRST_MAG40-1521</name>
</gene>
<dbReference type="NCBIfam" id="NF033579">
    <property type="entry name" value="transpos_IS5_2"/>
    <property type="match status" value="1"/>
</dbReference>
<feature type="domain" description="Transposase DDE" evidence="1">
    <location>
        <begin position="32"/>
        <end position="139"/>
    </location>
</feature>
<dbReference type="InterPro" id="IPR025668">
    <property type="entry name" value="Tnp_DDE_dom"/>
</dbReference>
<evidence type="ECO:0000259" key="1">
    <source>
        <dbReference type="Pfam" id="PF13737"/>
    </source>
</evidence>
<dbReference type="EMBL" id="CADCTX010000479">
    <property type="protein sequence ID" value="CAA9322281.1"/>
    <property type="molecule type" value="Genomic_DNA"/>
</dbReference>
<dbReference type="PANTHER" id="PTHR34631:SF3">
    <property type="entry name" value="ISSOD12 TRANSPOSASE TNPA_ISSOD12"/>
    <property type="match status" value="1"/>
</dbReference>
<dbReference type="InterPro" id="IPR053172">
    <property type="entry name" value="Tn903_transposase"/>
</dbReference>
<dbReference type="Pfam" id="PF13737">
    <property type="entry name" value="DDE_Tnp_1_5"/>
    <property type="match status" value="1"/>
</dbReference>
<evidence type="ECO:0000313" key="2">
    <source>
        <dbReference type="EMBL" id="CAA9322281.1"/>
    </source>
</evidence>
<dbReference type="InterPro" id="IPR053520">
    <property type="entry name" value="Transposase_Tn903"/>
</dbReference>
<name>A0A6J4L3U0_9BACT</name>
<sequence length="321" mass="35269">MPFKANSDRRHRIPKQRHRVTNWAAYEAGLRARGGLTVWFTAEAIAAWRAEPRTGRGGQPRYSALAITTALTLRAVFRLALRQAEGLIGSILALLGLDLASPDHTTLSRRAETLEVPRPRCGREPVHLLVDSTGLRLCGPGEWLVEKHGARTRRGWRKLHLATDADTGRIVASALTDKDADDGSRVGPLLEQVDGPVASFTGDGAYDRDDVYAEVAARHPEATVVVPPRASAVLSDAAETAPTRRDAHLQCIAERGRMGWQRASGYNWRALVEADVSRWKRVIGDGLRFQTDGRQETEVAIAADVLNRMLGLGRPEYVRIA</sequence>
<dbReference type="AlphaFoldDB" id="A0A6J4L3U0"/>